<dbReference type="Proteomes" id="UP000626092">
    <property type="component" value="Unassembled WGS sequence"/>
</dbReference>
<dbReference type="OrthoDB" id="1917218at2759"/>
<gene>
    <name evidence="2" type="ORF">RHSIM_Rhsim04G0022200</name>
</gene>
<proteinExistence type="predicted"/>
<evidence type="ECO:0000313" key="2">
    <source>
        <dbReference type="EMBL" id="KAF7144759.1"/>
    </source>
</evidence>
<dbReference type="EMBL" id="WJXA01000004">
    <property type="protein sequence ID" value="KAF7144759.1"/>
    <property type="molecule type" value="Genomic_DNA"/>
</dbReference>
<sequence length="175" mass="19745">MDSRRRKQKQHRRQVVLNTLVRTKSRVRVEVMPPLLEDPKEDCVAQDSDVPHDHLVFNCDSPLHLAVSKGGGGVKESVKRDRNQSVLISQYGNSGRWRLITAVPELNHQVSSRRKKDEAGKDLNERLRGKREGQSGGTSGRFGCGFFQAAVSACKSCHAMEPSRREDELLRENMV</sequence>
<dbReference type="AlphaFoldDB" id="A0A834LM70"/>
<feature type="compositionally biased region" description="Basic and acidic residues" evidence="1">
    <location>
        <begin position="115"/>
        <end position="133"/>
    </location>
</feature>
<organism evidence="2 3">
    <name type="scientific">Rhododendron simsii</name>
    <name type="common">Sims's rhododendron</name>
    <dbReference type="NCBI Taxonomy" id="118357"/>
    <lineage>
        <taxon>Eukaryota</taxon>
        <taxon>Viridiplantae</taxon>
        <taxon>Streptophyta</taxon>
        <taxon>Embryophyta</taxon>
        <taxon>Tracheophyta</taxon>
        <taxon>Spermatophyta</taxon>
        <taxon>Magnoliopsida</taxon>
        <taxon>eudicotyledons</taxon>
        <taxon>Gunneridae</taxon>
        <taxon>Pentapetalae</taxon>
        <taxon>asterids</taxon>
        <taxon>Ericales</taxon>
        <taxon>Ericaceae</taxon>
        <taxon>Ericoideae</taxon>
        <taxon>Rhodoreae</taxon>
        <taxon>Rhododendron</taxon>
    </lineage>
</organism>
<comment type="caution">
    <text evidence="2">The sequence shown here is derived from an EMBL/GenBank/DDBJ whole genome shotgun (WGS) entry which is preliminary data.</text>
</comment>
<feature type="region of interest" description="Disordered" evidence="1">
    <location>
        <begin position="110"/>
        <end position="137"/>
    </location>
</feature>
<evidence type="ECO:0000256" key="1">
    <source>
        <dbReference type="SAM" id="MobiDB-lite"/>
    </source>
</evidence>
<keyword evidence="3" id="KW-1185">Reference proteome</keyword>
<name>A0A834LM70_RHOSS</name>
<evidence type="ECO:0000313" key="3">
    <source>
        <dbReference type="Proteomes" id="UP000626092"/>
    </source>
</evidence>
<accession>A0A834LM70</accession>
<protein>
    <submittedName>
        <fullName evidence="2">Uncharacterized protein</fullName>
    </submittedName>
</protein>
<reference evidence="2" key="1">
    <citation type="submission" date="2019-11" db="EMBL/GenBank/DDBJ databases">
        <authorList>
            <person name="Liu Y."/>
            <person name="Hou J."/>
            <person name="Li T.-Q."/>
            <person name="Guan C.-H."/>
            <person name="Wu X."/>
            <person name="Wu H.-Z."/>
            <person name="Ling F."/>
            <person name="Zhang R."/>
            <person name="Shi X.-G."/>
            <person name="Ren J.-P."/>
            <person name="Chen E.-F."/>
            <person name="Sun J.-M."/>
        </authorList>
    </citation>
    <scope>NUCLEOTIDE SEQUENCE</scope>
    <source>
        <strain evidence="2">Adult_tree_wgs_1</strain>
        <tissue evidence="2">Leaves</tissue>
    </source>
</reference>